<name>A0A6J5MD41_9CAUD</name>
<reference evidence="1" key="1">
    <citation type="submission" date="2020-04" db="EMBL/GenBank/DDBJ databases">
        <authorList>
            <person name="Chiriac C."/>
            <person name="Salcher M."/>
            <person name="Ghai R."/>
            <person name="Kavagutti S V."/>
        </authorList>
    </citation>
    <scope>NUCLEOTIDE SEQUENCE</scope>
</reference>
<evidence type="ECO:0000313" key="1">
    <source>
        <dbReference type="EMBL" id="CAB4144504.1"/>
    </source>
</evidence>
<dbReference type="InterPro" id="IPR009899">
    <property type="entry name" value="ArdA"/>
</dbReference>
<sequence>MTYEKAQALSVRFFEKNPDGWPNCEAIFACWIENFHLEKPSEDDWEDCKDCFQGEFRNAGDFAEHICDGCGTLDDMPEGLKPYFDYDAFGRDLILGGDYWQSGEYYFNNK</sequence>
<dbReference type="InterPro" id="IPR041893">
    <property type="entry name" value="ArdA_dom3"/>
</dbReference>
<organism evidence="1">
    <name type="scientific">uncultured Caudovirales phage</name>
    <dbReference type="NCBI Taxonomy" id="2100421"/>
    <lineage>
        <taxon>Viruses</taxon>
        <taxon>Duplodnaviria</taxon>
        <taxon>Heunggongvirae</taxon>
        <taxon>Uroviricota</taxon>
        <taxon>Caudoviricetes</taxon>
        <taxon>Peduoviridae</taxon>
        <taxon>Maltschvirus</taxon>
        <taxon>Maltschvirus maltsch</taxon>
    </lineage>
</organism>
<accession>A0A6J5MD41</accession>
<gene>
    <name evidence="1" type="ORF">UFOVP460_42</name>
</gene>
<proteinExistence type="predicted"/>
<protein>
    <submittedName>
        <fullName evidence="1">Antirestriction</fullName>
    </submittedName>
</protein>
<dbReference type="Gene3D" id="1.10.10.1190">
    <property type="entry name" value="Antirestriction protein ArdA, domain 3"/>
    <property type="match status" value="1"/>
</dbReference>
<dbReference type="Pfam" id="PF07275">
    <property type="entry name" value="ArdA"/>
    <property type="match status" value="1"/>
</dbReference>
<dbReference type="EMBL" id="LR796434">
    <property type="protein sequence ID" value="CAB4144504.1"/>
    <property type="molecule type" value="Genomic_DNA"/>
</dbReference>